<feature type="region of interest" description="Disordered" evidence="7">
    <location>
        <begin position="279"/>
        <end position="299"/>
    </location>
</feature>
<comment type="caution">
    <text evidence="9">The sequence shown here is derived from an EMBL/GenBank/DDBJ whole genome shotgun (WGS) entry which is preliminary data.</text>
</comment>
<evidence type="ECO:0000256" key="5">
    <source>
        <dbReference type="ARBA" id="ARBA00022989"/>
    </source>
</evidence>
<proteinExistence type="inferred from homology"/>
<keyword evidence="6 8" id="KW-0472">Membrane</keyword>
<dbReference type="Proteomes" id="UP000530850">
    <property type="component" value="Unassembled WGS sequence"/>
</dbReference>
<feature type="transmembrane region" description="Helical" evidence="8">
    <location>
        <begin position="163"/>
        <end position="188"/>
    </location>
</feature>
<dbReference type="Pfam" id="PF03916">
    <property type="entry name" value="NrfD"/>
    <property type="match status" value="1"/>
</dbReference>
<keyword evidence="5 8" id="KW-1133">Transmembrane helix</keyword>
<organism evidence="9 10">
    <name type="scientific">Parvibacter caecicola</name>
    <dbReference type="NCBI Taxonomy" id="747645"/>
    <lineage>
        <taxon>Bacteria</taxon>
        <taxon>Bacillati</taxon>
        <taxon>Actinomycetota</taxon>
        <taxon>Coriobacteriia</taxon>
        <taxon>Coriobacteriales</taxon>
        <taxon>Coriobacteriaceae</taxon>
        <taxon>Parvibacter</taxon>
    </lineage>
</organism>
<evidence type="ECO:0000256" key="3">
    <source>
        <dbReference type="ARBA" id="ARBA00022475"/>
    </source>
</evidence>
<feature type="transmembrane region" description="Helical" evidence="8">
    <location>
        <begin position="12"/>
        <end position="32"/>
    </location>
</feature>
<dbReference type="PANTHER" id="PTHR34856">
    <property type="entry name" value="PROTEIN NRFD"/>
    <property type="match status" value="1"/>
</dbReference>
<evidence type="ECO:0000256" key="2">
    <source>
        <dbReference type="ARBA" id="ARBA00008929"/>
    </source>
</evidence>
<dbReference type="AlphaFoldDB" id="A0A7W5D2Q0"/>
<feature type="transmembrane region" description="Helical" evidence="8">
    <location>
        <begin position="127"/>
        <end position="151"/>
    </location>
</feature>
<accession>A0A7W5D2Q0</accession>
<feature type="compositionally biased region" description="Low complexity" evidence="7">
    <location>
        <begin position="279"/>
        <end position="298"/>
    </location>
</feature>
<keyword evidence="3" id="KW-1003">Cell membrane</keyword>
<comment type="similarity">
    <text evidence="2">Belongs to the NrfD family.</text>
</comment>
<sequence>MMQTIWGWQPALYLFLGGMGGGAFLTAAVLYLRDRTGNNRVICASMWAAVISLAVGLLLLLSELVTPARGLMMWQSFSHFTSWMTYGAWGAFAAIVVFGVSALLATEKLMVPVRKRGGWLAAHETGLRSGLAIVGIVLGAFVAVYTGMLLMAPASVPLWNTPLLPLLFTVSAFDTGVALVEVMAVVAARKDPLGADAKRFLERCVVVLVLLEAVVLAAFLGTALAGGTDAAAATAAASAAMLVGGPLAGWFWVLLVAAGLALPLTVAVVGLVRKPASPSARDAAADTGDGEGTANAATKSQPKRWLPLAGACGALAGGCALRFLVLAAGVHANLASETILRLLG</sequence>
<feature type="transmembrane region" description="Helical" evidence="8">
    <location>
        <begin position="250"/>
        <end position="272"/>
    </location>
</feature>
<feature type="transmembrane region" description="Helical" evidence="8">
    <location>
        <begin position="44"/>
        <end position="66"/>
    </location>
</feature>
<name>A0A7W5D2Q0_9ACTN</name>
<feature type="transmembrane region" description="Helical" evidence="8">
    <location>
        <begin position="200"/>
        <end position="220"/>
    </location>
</feature>
<evidence type="ECO:0000256" key="8">
    <source>
        <dbReference type="SAM" id="Phobius"/>
    </source>
</evidence>
<evidence type="ECO:0000313" key="9">
    <source>
        <dbReference type="EMBL" id="MBB3171833.1"/>
    </source>
</evidence>
<evidence type="ECO:0000256" key="6">
    <source>
        <dbReference type="ARBA" id="ARBA00023136"/>
    </source>
</evidence>
<evidence type="ECO:0000313" key="10">
    <source>
        <dbReference type="Proteomes" id="UP000530850"/>
    </source>
</evidence>
<evidence type="ECO:0000256" key="1">
    <source>
        <dbReference type="ARBA" id="ARBA00004651"/>
    </source>
</evidence>
<feature type="transmembrane region" description="Helical" evidence="8">
    <location>
        <begin position="86"/>
        <end position="106"/>
    </location>
</feature>
<evidence type="ECO:0000256" key="7">
    <source>
        <dbReference type="SAM" id="MobiDB-lite"/>
    </source>
</evidence>
<gene>
    <name evidence="9" type="ORF">FHR31_001659</name>
</gene>
<dbReference type="InterPro" id="IPR052049">
    <property type="entry name" value="Electron_transfer_protein"/>
</dbReference>
<dbReference type="Gene3D" id="1.20.1630.10">
    <property type="entry name" value="Formate dehydrogenase/DMSO reductase domain"/>
    <property type="match status" value="1"/>
</dbReference>
<dbReference type="GO" id="GO:0005886">
    <property type="term" value="C:plasma membrane"/>
    <property type="evidence" value="ECO:0007669"/>
    <property type="project" value="UniProtKB-SubCell"/>
</dbReference>
<feature type="transmembrane region" description="Helical" evidence="8">
    <location>
        <begin position="305"/>
        <end position="330"/>
    </location>
</feature>
<keyword evidence="4 8" id="KW-0812">Transmembrane</keyword>
<dbReference type="EMBL" id="JACHYA010000005">
    <property type="protein sequence ID" value="MBB3171833.1"/>
    <property type="molecule type" value="Genomic_DNA"/>
</dbReference>
<dbReference type="PANTHER" id="PTHR34856:SF2">
    <property type="entry name" value="PROTEIN NRFD"/>
    <property type="match status" value="1"/>
</dbReference>
<dbReference type="InterPro" id="IPR005614">
    <property type="entry name" value="NrfD-like"/>
</dbReference>
<protein>
    <submittedName>
        <fullName evidence="9">Formate-dependent nitrite reductase membrane component NrfD</fullName>
    </submittedName>
</protein>
<reference evidence="9 10" key="1">
    <citation type="submission" date="2020-08" db="EMBL/GenBank/DDBJ databases">
        <title>Sequencing the genomes of 1000 actinobacteria strains.</title>
        <authorList>
            <person name="Klenk H.-P."/>
        </authorList>
    </citation>
    <scope>NUCLEOTIDE SEQUENCE [LARGE SCALE GENOMIC DNA]</scope>
    <source>
        <strain evidence="9 10">DSM 22242</strain>
    </source>
</reference>
<comment type="subcellular location">
    <subcellularLocation>
        <location evidence="1">Cell membrane</location>
        <topology evidence="1">Multi-pass membrane protein</topology>
    </subcellularLocation>
</comment>
<evidence type="ECO:0000256" key="4">
    <source>
        <dbReference type="ARBA" id="ARBA00022692"/>
    </source>
</evidence>